<evidence type="ECO:0000313" key="1">
    <source>
        <dbReference type="EMBL" id="KAJ9081935.1"/>
    </source>
</evidence>
<sequence>MVKFIILFRRLDTSNIFDSASSQVSCNGGKAQNVEAPVYTQAFEAGNKEADLLPSPDPYGFDFFESHLASSSALAPTPTPAQAAHQPTNQDGNLNPEQLPATSQPAPLQPIRLQLPPPSAPNAE</sequence>
<gene>
    <name evidence="1" type="ORF">DSO57_1009639</name>
</gene>
<accession>A0ACC2U522</accession>
<keyword evidence="2" id="KW-1185">Reference proteome</keyword>
<dbReference type="Proteomes" id="UP001165960">
    <property type="component" value="Unassembled WGS sequence"/>
</dbReference>
<dbReference type="EMBL" id="QTSX02001451">
    <property type="protein sequence ID" value="KAJ9081935.1"/>
    <property type="molecule type" value="Genomic_DNA"/>
</dbReference>
<organism evidence="1 2">
    <name type="scientific">Entomophthora muscae</name>
    <dbReference type="NCBI Taxonomy" id="34485"/>
    <lineage>
        <taxon>Eukaryota</taxon>
        <taxon>Fungi</taxon>
        <taxon>Fungi incertae sedis</taxon>
        <taxon>Zoopagomycota</taxon>
        <taxon>Entomophthoromycotina</taxon>
        <taxon>Entomophthoromycetes</taxon>
        <taxon>Entomophthorales</taxon>
        <taxon>Entomophthoraceae</taxon>
        <taxon>Entomophthora</taxon>
    </lineage>
</organism>
<reference evidence="1" key="1">
    <citation type="submission" date="2022-04" db="EMBL/GenBank/DDBJ databases">
        <title>Genome of the entomopathogenic fungus Entomophthora muscae.</title>
        <authorList>
            <person name="Elya C."/>
            <person name="Lovett B.R."/>
            <person name="Lee E."/>
            <person name="Macias A.M."/>
            <person name="Hajek A.E."/>
            <person name="De Bivort B.L."/>
            <person name="Kasson M.T."/>
            <person name="De Fine Licht H.H."/>
            <person name="Stajich J.E."/>
        </authorList>
    </citation>
    <scope>NUCLEOTIDE SEQUENCE</scope>
    <source>
        <strain evidence="1">Berkeley</strain>
    </source>
</reference>
<protein>
    <submittedName>
        <fullName evidence="1">Uncharacterized protein</fullName>
    </submittedName>
</protein>
<proteinExistence type="predicted"/>
<comment type="caution">
    <text evidence="1">The sequence shown here is derived from an EMBL/GenBank/DDBJ whole genome shotgun (WGS) entry which is preliminary data.</text>
</comment>
<name>A0ACC2U522_9FUNG</name>
<evidence type="ECO:0000313" key="2">
    <source>
        <dbReference type="Proteomes" id="UP001165960"/>
    </source>
</evidence>